<reference evidence="1" key="1">
    <citation type="submission" date="2013-02" db="EMBL/GenBank/DDBJ databases">
        <title>Comparative genomics of Borrelia species.</title>
        <authorList>
            <person name="Schwan T.G."/>
            <person name="Raffel S.J."/>
            <person name="Porcella S.F."/>
        </authorList>
    </citation>
    <scope>NUCLEOTIDE SEQUENCE</scope>
    <source>
        <strain evidence="1">FR64b</strain>
        <plasmid evidence="1">unnamed</plasmid>
    </source>
</reference>
<dbReference type="EMBL" id="CP004232">
    <property type="protein sequence ID" value="AHH05730.1"/>
    <property type="molecule type" value="Genomic_DNA"/>
</dbReference>
<proteinExistence type="predicted"/>
<dbReference type="InterPro" id="IPR008495">
    <property type="entry name" value="DUF777_BOR_spp"/>
</dbReference>
<gene>
    <name evidence="1" type="ORF">BOM_1187</name>
</gene>
<dbReference type="AlphaFoldDB" id="W5SFQ8"/>
<dbReference type="HOGENOM" id="CLU_112787_0_0_12"/>
<name>W5SFQ8_9SPIR</name>
<organism evidence="1">
    <name type="scientific">Borrelia miyamotoi FR64b</name>
    <dbReference type="NCBI Taxonomy" id="1292392"/>
    <lineage>
        <taxon>Bacteria</taxon>
        <taxon>Pseudomonadati</taxon>
        <taxon>Spirochaetota</taxon>
        <taxon>Spirochaetia</taxon>
        <taxon>Spirochaetales</taxon>
        <taxon>Borreliaceae</taxon>
        <taxon>Borrelia</taxon>
    </lineage>
</organism>
<protein>
    <submittedName>
        <fullName evidence="1">Uncharacterized protein</fullName>
    </submittedName>
</protein>
<sequence>MTLNYDLYRMNQNFYGSTLTQEEIKLWIYSNIFITKIDKIKTFAPKSQKGIVIIKEFDNLEIETHNILNININPNEGELVLLLQSSINLFNQDDDINFDKNHFYILSIISPKYLEMACNDIALKATHKLELKSNNQIDIYSGNTNINANHNININCNDLNIKANDDTSIITLI</sequence>
<geneLocation type="plasmid" evidence="1">
    <name>unnamed</name>
</geneLocation>
<evidence type="ECO:0000313" key="1">
    <source>
        <dbReference type="EMBL" id="AHH05730.1"/>
    </source>
</evidence>
<accession>W5SFQ8</accession>
<dbReference type="Pfam" id="PF05606">
    <property type="entry name" value="DUF777"/>
    <property type="match status" value="1"/>
</dbReference>
<keyword evidence="1" id="KW-0614">Plasmid</keyword>